<dbReference type="EMBL" id="BDUD01000001">
    <property type="protein sequence ID" value="GBG18941.1"/>
    <property type="molecule type" value="Genomic_DNA"/>
</dbReference>
<keyword evidence="4" id="KW-1185">Reference proteome</keyword>
<dbReference type="RefSeq" id="WP_109008840.1">
    <property type="nucleotide sequence ID" value="NZ_BDUD01000001.1"/>
</dbReference>
<protein>
    <recommendedName>
        <fullName evidence="5">DUF4407 domain-containing protein</fullName>
    </recommendedName>
</protein>
<keyword evidence="2" id="KW-0812">Transmembrane</keyword>
<evidence type="ECO:0000313" key="4">
    <source>
        <dbReference type="Proteomes" id="UP000245124"/>
    </source>
</evidence>
<gene>
    <name evidence="3" type="ORF">NIES4072_26060</name>
</gene>
<keyword evidence="2" id="KW-1133">Transmembrane helix</keyword>
<accession>A0A2R5FSZ8</accession>
<name>A0A2R5FSZ8_NOSCO</name>
<feature type="transmembrane region" description="Helical" evidence="2">
    <location>
        <begin position="38"/>
        <end position="61"/>
    </location>
</feature>
<feature type="coiled-coil region" evidence="1">
    <location>
        <begin position="126"/>
        <end position="204"/>
    </location>
</feature>
<evidence type="ECO:0008006" key="5">
    <source>
        <dbReference type="Google" id="ProtNLM"/>
    </source>
</evidence>
<keyword evidence="2" id="KW-0472">Membrane</keyword>
<organism evidence="3 4">
    <name type="scientific">Nostoc commune NIES-4072</name>
    <dbReference type="NCBI Taxonomy" id="2005467"/>
    <lineage>
        <taxon>Bacteria</taxon>
        <taxon>Bacillati</taxon>
        <taxon>Cyanobacteriota</taxon>
        <taxon>Cyanophyceae</taxon>
        <taxon>Nostocales</taxon>
        <taxon>Nostocaceae</taxon>
        <taxon>Nostoc</taxon>
    </lineage>
</organism>
<dbReference type="AlphaFoldDB" id="A0A2R5FSZ8"/>
<dbReference type="InterPro" id="IPR025519">
    <property type="entry name" value="DUF4407"/>
</dbReference>
<sequence length="381" mass="43471">MSFPSLKKFLLFASGINTNIVSDESMSPENRFSEENKYASIGASILLTSVVAFLSGSYALYTVFNSALVSSSIGFIWGIKIFNLDRFVILSSRKKKNNFRADIIVIIPRLLLAFSLGFVIAKPVEIKIFENKINQKIDEVNTLKSADLEKNERNLLEEIHKKQVNEIAFLQRKYYSIELVKKSNENYEQQKEKVQKQTKLMLEKLKTKDEIGLIGKIQILEELKKDNPTIEHSSLFITILFIAIDSVPITLKLLCKYSPYDAYIETQEENAIYLKSKELSDIEKNNNEIINMKKIDNLSNTILSITVKASNEKELTKLAKHQLDKLNEVNLISPNIRDIRNEILQRSLQNNQKKVLIALTPNVGNLQILSSNENGKPNTKN</sequence>
<feature type="transmembrane region" description="Helical" evidence="2">
    <location>
        <begin position="101"/>
        <end position="121"/>
    </location>
</feature>
<dbReference type="OrthoDB" id="594406at2"/>
<dbReference type="Proteomes" id="UP000245124">
    <property type="component" value="Unassembled WGS sequence"/>
</dbReference>
<keyword evidence="1" id="KW-0175">Coiled coil</keyword>
<feature type="transmembrane region" description="Helical" evidence="2">
    <location>
        <begin position="67"/>
        <end position="89"/>
    </location>
</feature>
<evidence type="ECO:0000256" key="1">
    <source>
        <dbReference type="SAM" id="Coils"/>
    </source>
</evidence>
<comment type="caution">
    <text evidence="3">The sequence shown here is derived from an EMBL/GenBank/DDBJ whole genome shotgun (WGS) entry which is preliminary data.</text>
</comment>
<evidence type="ECO:0000313" key="3">
    <source>
        <dbReference type="EMBL" id="GBG18941.1"/>
    </source>
</evidence>
<reference evidence="3 4" key="1">
    <citation type="submission" date="2017-06" db="EMBL/GenBank/DDBJ databases">
        <title>Genome sequencing of cyanobaciteial culture collection at National Institute for Environmental Studies (NIES).</title>
        <authorList>
            <person name="Hirose Y."/>
            <person name="Shimura Y."/>
            <person name="Fujisawa T."/>
            <person name="Nakamura Y."/>
            <person name="Kawachi M."/>
        </authorList>
    </citation>
    <scope>NUCLEOTIDE SEQUENCE [LARGE SCALE GENOMIC DNA]</scope>
    <source>
        <strain evidence="3 4">NIES-4072</strain>
    </source>
</reference>
<evidence type="ECO:0000256" key="2">
    <source>
        <dbReference type="SAM" id="Phobius"/>
    </source>
</evidence>
<proteinExistence type="predicted"/>
<dbReference type="Pfam" id="PF14362">
    <property type="entry name" value="DUF4407"/>
    <property type="match status" value="1"/>
</dbReference>